<dbReference type="PANTHER" id="PTHR43995">
    <property type="entry name" value="PRE-MRNA-PROCESSING FACTOR 19"/>
    <property type="match status" value="1"/>
</dbReference>
<dbReference type="Pfam" id="PF08606">
    <property type="entry name" value="Prp19"/>
    <property type="match status" value="1"/>
</dbReference>
<dbReference type="InterPro" id="IPR038959">
    <property type="entry name" value="Prp19"/>
</dbReference>
<dbReference type="Pfam" id="PF00400">
    <property type="entry name" value="WD40"/>
    <property type="match status" value="1"/>
</dbReference>
<keyword evidence="11 15" id="KW-0508">mRNA splicing</keyword>
<evidence type="ECO:0000313" key="18">
    <source>
        <dbReference type="EMBL" id="EEB09571.1"/>
    </source>
</evidence>
<dbReference type="eggNOG" id="KOG0289">
    <property type="taxonomic scope" value="Eukaryota"/>
</dbReference>
<keyword evidence="4 14" id="KW-0853">WD repeat</keyword>
<dbReference type="InterPro" id="IPR024977">
    <property type="entry name" value="Apc4-like_WD40_dom"/>
</dbReference>
<dbReference type="JaponicusDB" id="SJAG_04783">
    <property type="gene designation" value="prp19"/>
</dbReference>
<comment type="subcellular location">
    <subcellularLocation>
        <location evidence="1 15">Nucleus</location>
    </subcellularLocation>
</comment>
<dbReference type="Gene3D" id="3.30.40.10">
    <property type="entry name" value="Zinc/RING finger domain, C3HC4 (zinc finger)"/>
    <property type="match status" value="1"/>
</dbReference>
<accession>B6K7R7</accession>
<keyword evidence="8" id="KW-0677">Repeat</keyword>
<dbReference type="GeneID" id="7049369"/>
<keyword evidence="18" id="KW-0436">Ligase</keyword>
<evidence type="ECO:0000256" key="5">
    <source>
        <dbReference type="ARBA" id="ARBA00022664"/>
    </source>
</evidence>
<keyword evidence="9 15" id="KW-0227">DNA damage</keyword>
<evidence type="ECO:0000256" key="2">
    <source>
        <dbReference type="ARBA" id="ARBA00004906"/>
    </source>
</evidence>
<dbReference type="GO" id="GO:0071014">
    <property type="term" value="C:post-mRNA release spliceosomal complex"/>
    <property type="evidence" value="ECO:0007669"/>
    <property type="project" value="EnsemblFungi"/>
</dbReference>
<dbReference type="HOGENOM" id="CLU_023894_0_1_1"/>
<organism evidence="18 20">
    <name type="scientific">Schizosaccharomyces japonicus (strain yFS275 / FY16936)</name>
    <name type="common">Fission yeast</name>
    <dbReference type="NCBI Taxonomy" id="402676"/>
    <lineage>
        <taxon>Eukaryota</taxon>
        <taxon>Fungi</taxon>
        <taxon>Dikarya</taxon>
        <taxon>Ascomycota</taxon>
        <taxon>Taphrinomycotina</taxon>
        <taxon>Schizosaccharomycetes</taxon>
        <taxon>Schizosaccharomycetales</taxon>
        <taxon>Schizosaccharomycetaceae</taxon>
        <taxon>Schizosaccharomyces</taxon>
    </lineage>
</organism>
<dbReference type="GO" id="GO:0070534">
    <property type="term" value="P:protein K63-linked ubiquitination"/>
    <property type="evidence" value="ECO:0007669"/>
    <property type="project" value="UniProtKB-UniRule"/>
</dbReference>
<keyword evidence="12 15" id="KW-0234">DNA repair</keyword>
<dbReference type="EC" id="2.3.2.27" evidence="15"/>
<evidence type="ECO:0000256" key="7">
    <source>
        <dbReference type="ARBA" id="ARBA00022728"/>
    </source>
</evidence>
<protein>
    <recommendedName>
        <fullName evidence="15">Pre-mRNA-processing factor 19</fullName>
        <ecNumber evidence="15">2.3.2.27</ecNumber>
    </recommendedName>
</protein>
<evidence type="ECO:0000259" key="17">
    <source>
        <dbReference type="PROSITE" id="PS51698"/>
    </source>
</evidence>
<dbReference type="CDD" id="cd16656">
    <property type="entry name" value="RING-Ubox_PRP19"/>
    <property type="match status" value="1"/>
</dbReference>
<dbReference type="InterPro" id="IPR015943">
    <property type="entry name" value="WD40/YVTN_repeat-like_dom_sf"/>
</dbReference>
<dbReference type="GO" id="GO:0061630">
    <property type="term" value="F:ubiquitin protein ligase activity"/>
    <property type="evidence" value="ECO:0007669"/>
    <property type="project" value="UniProtKB-UniRule"/>
</dbReference>
<evidence type="ECO:0000256" key="8">
    <source>
        <dbReference type="ARBA" id="ARBA00022737"/>
    </source>
</evidence>
<sequence length="500" mass="54100">MFCAISGEAVREPVISRVSGNVFERRLVEQLVQENGKDPITQQEMSVDDLIPVKASKIVQPRPPSATSLPALLSLFQEEWDSVAIEQFRLRQTLSETRQELSSTLYKLDAAYRVISRLEKERDEAREALYKFSESLGGRTAVAGTPVGMQVDTEAAAAAASIAQTGGISKDNLRSIVEHSLRELTQARKKRKFGKTWVTADAVKTLLAASTQNLHNFPKSEQEQPVSDILPNGAHPEIVLVRRGQNVSCLNLSTASVMCHFEPKAAACAWFGETQVLVAALDESAVYVFDLKESETPVIPKLTVALPRNIRCVAGHPSGAFFAAASDNECYICSNEGPLYTVQPESVVRAIAFHPDGHLLAVGGENGKLEFYLSASGELATTLGPQAGSISQLNFAENGYWLATTDTTDNISIWDLRKAVVAHTLKASSVPVNIAFNLSSRLIAASTSAGVDVFRYEKPSKSWSLDGTDATKSALSVCWIDAEQALLCGSKDGSLSLRKA</sequence>
<dbReference type="InterPro" id="IPR036322">
    <property type="entry name" value="WD40_repeat_dom_sf"/>
</dbReference>
<dbReference type="GO" id="GO:0005737">
    <property type="term" value="C:cytoplasm"/>
    <property type="evidence" value="ECO:0000318"/>
    <property type="project" value="GO_Central"/>
</dbReference>
<gene>
    <name evidence="19" type="primary">prp19</name>
    <name evidence="18" type="ORF">SJAG_04783</name>
</gene>
<comment type="catalytic activity">
    <reaction evidence="15">
        <text>S-ubiquitinyl-[E2 ubiquitin-conjugating enzyme]-L-cysteine + [acceptor protein]-L-lysine = [E2 ubiquitin-conjugating enzyme]-L-cysteine + N(6)-ubiquitinyl-[acceptor protein]-L-lysine.</text>
        <dbReference type="EC" id="2.3.2.27"/>
    </reaction>
</comment>
<feature type="domain" description="U-box" evidence="17">
    <location>
        <begin position="1"/>
        <end position="70"/>
    </location>
</feature>
<dbReference type="SUPFAM" id="SSF57850">
    <property type="entry name" value="RING/U-box"/>
    <property type="match status" value="1"/>
</dbReference>
<evidence type="ECO:0000256" key="6">
    <source>
        <dbReference type="ARBA" id="ARBA00022679"/>
    </source>
</evidence>
<dbReference type="OMA" id="PIEDAWE"/>
<dbReference type="GO" id="GO:0006281">
    <property type="term" value="P:DNA repair"/>
    <property type="evidence" value="ECO:0007669"/>
    <property type="project" value="UniProtKB-KW"/>
</dbReference>
<evidence type="ECO:0000256" key="4">
    <source>
        <dbReference type="ARBA" id="ARBA00022574"/>
    </source>
</evidence>
<evidence type="ECO:0000256" key="1">
    <source>
        <dbReference type="ARBA" id="ARBA00004123"/>
    </source>
</evidence>
<name>B6K7R7_SCHJY</name>
<evidence type="ECO:0000256" key="11">
    <source>
        <dbReference type="ARBA" id="ARBA00023187"/>
    </source>
</evidence>
<dbReference type="UniPathway" id="UPA00143"/>
<dbReference type="PROSITE" id="PS51698">
    <property type="entry name" value="U_BOX"/>
    <property type="match status" value="1"/>
</dbReference>
<keyword evidence="20" id="KW-1185">Reference proteome</keyword>
<comment type="function">
    <text evidence="15">Ubiquitin-protein ligase which is mainly involved pre-mRNA splicing and DNA repair. Required for pre-mRNA splicing as component of the spliceosome.</text>
</comment>
<dbReference type="GO" id="GO:0000974">
    <property type="term" value="C:Prp19 complex"/>
    <property type="evidence" value="ECO:0000318"/>
    <property type="project" value="GO_Central"/>
</dbReference>
<keyword evidence="10 15" id="KW-0833">Ubl conjugation pathway</keyword>
<feature type="repeat" description="WD" evidence="14">
    <location>
        <begin position="383"/>
        <end position="424"/>
    </location>
</feature>
<dbReference type="SUPFAM" id="SSF50978">
    <property type="entry name" value="WD40 repeat-like"/>
    <property type="match status" value="1"/>
</dbReference>
<dbReference type="AlphaFoldDB" id="B6K7R7"/>
<dbReference type="Proteomes" id="UP000001744">
    <property type="component" value="Unassembled WGS sequence"/>
</dbReference>
<dbReference type="Pfam" id="PF12894">
    <property type="entry name" value="ANAPC4_WD40"/>
    <property type="match status" value="1"/>
</dbReference>
<dbReference type="RefSeq" id="XP_002175864.1">
    <property type="nucleotide sequence ID" value="XM_002175828.2"/>
</dbReference>
<evidence type="ECO:0000313" key="20">
    <source>
        <dbReference type="Proteomes" id="UP000001744"/>
    </source>
</evidence>
<dbReference type="VEuPathDB" id="FungiDB:SJAG_04783"/>
<keyword evidence="6 15" id="KW-0808">Transferase</keyword>
<comment type="similarity">
    <text evidence="3 15">Belongs to the WD repeat PRP19 family.</text>
</comment>
<comment type="subunit">
    <text evidence="15">Homotetramer.</text>
</comment>
<dbReference type="PROSITE" id="PS50082">
    <property type="entry name" value="WD_REPEATS_2"/>
    <property type="match status" value="1"/>
</dbReference>
<keyword evidence="16" id="KW-0175">Coiled coil</keyword>
<dbReference type="Gene3D" id="2.130.10.10">
    <property type="entry name" value="YVTN repeat-like/Quinoprotein amine dehydrogenase"/>
    <property type="match status" value="1"/>
</dbReference>
<feature type="coiled-coil region" evidence="16">
    <location>
        <begin position="108"/>
        <end position="135"/>
    </location>
</feature>
<dbReference type="FunFam" id="3.30.40.10:FF:000027">
    <property type="entry name" value="Pre-mRNA-processing factor 19, putative"/>
    <property type="match status" value="1"/>
</dbReference>
<dbReference type="InterPro" id="IPR013915">
    <property type="entry name" value="Prp19_cc"/>
</dbReference>
<evidence type="ECO:0000256" key="15">
    <source>
        <dbReference type="RuleBase" id="RU367101"/>
    </source>
</evidence>
<evidence type="ECO:0000256" key="12">
    <source>
        <dbReference type="ARBA" id="ARBA00023204"/>
    </source>
</evidence>
<evidence type="ECO:0000256" key="3">
    <source>
        <dbReference type="ARBA" id="ARBA00006388"/>
    </source>
</evidence>
<comment type="pathway">
    <text evidence="2 15">Protein modification; protein ubiquitination.</text>
</comment>
<dbReference type="PANTHER" id="PTHR43995:SF1">
    <property type="entry name" value="PRE-MRNA-PROCESSING FACTOR 19"/>
    <property type="match status" value="1"/>
</dbReference>
<dbReference type="GO" id="GO:0071006">
    <property type="term" value="C:U2-type catalytic step 1 spliceosome"/>
    <property type="evidence" value="ECO:0000318"/>
    <property type="project" value="GO_Central"/>
</dbReference>
<evidence type="ECO:0000256" key="9">
    <source>
        <dbReference type="ARBA" id="ARBA00022763"/>
    </source>
</evidence>
<proteinExistence type="inferred from homology"/>
<dbReference type="GO" id="GO:0004842">
    <property type="term" value="F:ubiquitin-protein transferase activity"/>
    <property type="evidence" value="ECO:0000318"/>
    <property type="project" value="GO_Central"/>
</dbReference>
<dbReference type="GO" id="GO:0016874">
    <property type="term" value="F:ligase activity"/>
    <property type="evidence" value="ECO:0007669"/>
    <property type="project" value="UniProtKB-KW"/>
</dbReference>
<keyword evidence="13 15" id="KW-0539">Nucleus</keyword>
<dbReference type="EMBL" id="KE651168">
    <property type="protein sequence ID" value="EEB09571.1"/>
    <property type="molecule type" value="Genomic_DNA"/>
</dbReference>
<dbReference type="STRING" id="402676.B6K7R7"/>
<evidence type="ECO:0000256" key="14">
    <source>
        <dbReference type="PROSITE-ProRule" id="PRU00221"/>
    </source>
</evidence>
<evidence type="ECO:0000256" key="13">
    <source>
        <dbReference type="ARBA" id="ARBA00023242"/>
    </source>
</evidence>
<reference evidence="18 20" key="1">
    <citation type="journal article" date="2011" name="Science">
        <title>Comparative functional genomics of the fission yeasts.</title>
        <authorList>
            <person name="Rhind N."/>
            <person name="Chen Z."/>
            <person name="Yassour M."/>
            <person name="Thompson D.A."/>
            <person name="Haas B.J."/>
            <person name="Habib N."/>
            <person name="Wapinski I."/>
            <person name="Roy S."/>
            <person name="Lin M.F."/>
            <person name="Heiman D.I."/>
            <person name="Young S.K."/>
            <person name="Furuya K."/>
            <person name="Guo Y."/>
            <person name="Pidoux A."/>
            <person name="Chen H.M."/>
            <person name="Robbertse B."/>
            <person name="Goldberg J.M."/>
            <person name="Aoki K."/>
            <person name="Bayne E.H."/>
            <person name="Berlin A.M."/>
            <person name="Desjardins C.A."/>
            <person name="Dobbs E."/>
            <person name="Dukaj L."/>
            <person name="Fan L."/>
            <person name="FitzGerald M.G."/>
            <person name="French C."/>
            <person name="Gujja S."/>
            <person name="Hansen K."/>
            <person name="Keifenheim D."/>
            <person name="Levin J.Z."/>
            <person name="Mosher R.A."/>
            <person name="Mueller C.A."/>
            <person name="Pfiffner J."/>
            <person name="Priest M."/>
            <person name="Russ C."/>
            <person name="Smialowska A."/>
            <person name="Swoboda P."/>
            <person name="Sykes S.M."/>
            <person name="Vaughn M."/>
            <person name="Vengrova S."/>
            <person name="Yoder R."/>
            <person name="Zeng Q."/>
            <person name="Allshire R."/>
            <person name="Baulcombe D."/>
            <person name="Birren B.W."/>
            <person name="Brown W."/>
            <person name="Ekwall K."/>
            <person name="Kellis M."/>
            <person name="Leatherwood J."/>
            <person name="Levin H."/>
            <person name="Margalit H."/>
            <person name="Martienssen R."/>
            <person name="Nieduszynski C.A."/>
            <person name="Spatafora J.W."/>
            <person name="Friedman N."/>
            <person name="Dalgaard J.Z."/>
            <person name="Baumann P."/>
            <person name="Niki H."/>
            <person name="Regev A."/>
            <person name="Nusbaum C."/>
        </authorList>
    </citation>
    <scope>NUCLEOTIDE SEQUENCE [LARGE SCALE GENOMIC DNA]</scope>
    <source>
        <strain evidence="20">yFS275 / FY16936</strain>
    </source>
</reference>
<dbReference type="OrthoDB" id="687049at2759"/>
<dbReference type="SMART" id="SM00320">
    <property type="entry name" value="WD40"/>
    <property type="match status" value="5"/>
</dbReference>
<dbReference type="InterPro" id="IPR003613">
    <property type="entry name" value="Ubox_domain"/>
</dbReference>
<keyword evidence="5 15" id="KW-0507">mRNA processing</keyword>
<evidence type="ECO:0000313" key="19">
    <source>
        <dbReference type="JaponicusDB" id="SJAG_04783"/>
    </source>
</evidence>
<dbReference type="InterPro" id="IPR055340">
    <property type="entry name" value="RING-Ubox_PRP19"/>
</dbReference>
<evidence type="ECO:0000256" key="16">
    <source>
        <dbReference type="SAM" id="Coils"/>
    </source>
</evidence>
<evidence type="ECO:0000256" key="10">
    <source>
        <dbReference type="ARBA" id="ARBA00022786"/>
    </source>
</evidence>
<dbReference type="InterPro" id="IPR013083">
    <property type="entry name" value="Znf_RING/FYVE/PHD"/>
</dbReference>
<dbReference type="GO" id="GO:0000398">
    <property type="term" value="P:mRNA splicing, via spliceosome"/>
    <property type="evidence" value="ECO:0000318"/>
    <property type="project" value="GO_Central"/>
</dbReference>
<dbReference type="InterPro" id="IPR001680">
    <property type="entry name" value="WD40_rpt"/>
</dbReference>
<keyword evidence="7 15" id="KW-0747">Spliceosome</keyword>
<dbReference type="SMART" id="SM00504">
    <property type="entry name" value="Ubox"/>
    <property type="match status" value="1"/>
</dbReference>